<feature type="region of interest" description="Disordered" evidence="7">
    <location>
        <begin position="58"/>
        <end position="82"/>
    </location>
</feature>
<dbReference type="Gene3D" id="3.30.565.10">
    <property type="entry name" value="Histidine kinase-like ATPase, C-terminal domain"/>
    <property type="match status" value="1"/>
</dbReference>
<dbReference type="CDD" id="cd00082">
    <property type="entry name" value="HisKA"/>
    <property type="match status" value="1"/>
</dbReference>
<dbReference type="SMART" id="SM00387">
    <property type="entry name" value="HATPase_c"/>
    <property type="match status" value="1"/>
</dbReference>
<evidence type="ECO:0000256" key="2">
    <source>
        <dbReference type="ARBA" id="ARBA00012438"/>
    </source>
</evidence>
<keyword evidence="8" id="KW-1133">Transmembrane helix</keyword>
<dbReference type="AlphaFoldDB" id="W0FJQ9"/>
<evidence type="ECO:0000313" key="10">
    <source>
        <dbReference type="EMBL" id="AHF25093.1"/>
    </source>
</evidence>
<reference evidence="10" key="1">
    <citation type="journal article" date="2013" name="PLoS ONE">
        <title>Metagenomic insights into the carbohydrate-active enzymes carried by the microorganisms adhering to solid digesta in the rumen of cows.</title>
        <authorList>
            <person name="Wang L."/>
            <person name="Hatem A."/>
            <person name="Catalyurek U.V."/>
            <person name="Morrison M."/>
            <person name="Yu Z."/>
        </authorList>
    </citation>
    <scope>NUCLEOTIDE SEQUENCE</scope>
</reference>
<dbReference type="GO" id="GO:0016036">
    <property type="term" value="P:cellular response to phosphate starvation"/>
    <property type="evidence" value="ECO:0007669"/>
    <property type="project" value="TreeGrafter"/>
</dbReference>
<keyword evidence="8" id="KW-0812">Transmembrane</keyword>
<dbReference type="SMART" id="SM00388">
    <property type="entry name" value="HisKA"/>
    <property type="match status" value="1"/>
</dbReference>
<protein>
    <recommendedName>
        <fullName evidence="2">histidine kinase</fullName>
        <ecNumber evidence="2">2.7.13.3</ecNumber>
    </recommendedName>
</protein>
<dbReference type="EC" id="2.7.13.3" evidence="2"/>
<dbReference type="PANTHER" id="PTHR45453">
    <property type="entry name" value="PHOSPHATE REGULON SENSOR PROTEIN PHOR"/>
    <property type="match status" value="1"/>
</dbReference>
<name>W0FJQ9_9BACT</name>
<dbReference type="EMBL" id="KC246818">
    <property type="protein sequence ID" value="AHF25093.1"/>
    <property type="molecule type" value="Genomic_DNA"/>
</dbReference>
<keyword evidence="5 10" id="KW-0418">Kinase</keyword>
<dbReference type="InterPro" id="IPR004358">
    <property type="entry name" value="Sig_transdc_His_kin-like_C"/>
</dbReference>
<dbReference type="GO" id="GO:0005886">
    <property type="term" value="C:plasma membrane"/>
    <property type="evidence" value="ECO:0007669"/>
    <property type="project" value="TreeGrafter"/>
</dbReference>
<dbReference type="GO" id="GO:0000155">
    <property type="term" value="F:phosphorelay sensor kinase activity"/>
    <property type="evidence" value="ECO:0007669"/>
    <property type="project" value="InterPro"/>
</dbReference>
<proteinExistence type="predicted"/>
<feature type="transmembrane region" description="Helical" evidence="8">
    <location>
        <begin position="12"/>
        <end position="34"/>
    </location>
</feature>
<keyword evidence="3" id="KW-0597">Phosphoprotein</keyword>
<evidence type="ECO:0000256" key="5">
    <source>
        <dbReference type="ARBA" id="ARBA00022777"/>
    </source>
</evidence>
<evidence type="ECO:0000256" key="7">
    <source>
        <dbReference type="SAM" id="MobiDB-lite"/>
    </source>
</evidence>
<evidence type="ECO:0000256" key="8">
    <source>
        <dbReference type="SAM" id="Phobius"/>
    </source>
</evidence>
<evidence type="ECO:0000256" key="6">
    <source>
        <dbReference type="ARBA" id="ARBA00023012"/>
    </source>
</evidence>
<evidence type="ECO:0000256" key="1">
    <source>
        <dbReference type="ARBA" id="ARBA00000085"/>
    </source>
</evidence>
<keyword evidence="8" id="KW-0472">Membrane</keyword>
<dbReference type="PANTHER" id="PTHR45453:SF1">
    <property type="entry name" value="PHOSPHATE REGULON SENSOR PROTEIN PHOR"/>
    <property type="match status" value="1"/>
</dbReference>
<dbReference type="SUPFAM" id="SSF47384">
    <property type="entry name" value="Homodimeric domain of signal transducing histidine kinase"/>
    <property type="match status" value="1"/>
</dbReference>
<feature type="compositionally biased region" description="Basic and acidic residues" evidence="7">
    <location>
        <begin position="58"/>
        <end position="75"/>
    </location>
</feature>
<organism evidence="10">
    <name type="scientific">uncultured bacterium Contig52</name>
    <dbReference type="NCBI Taxonomy" id="1393584"/>
    <lineage>
        <taxon>Bacteria</taxon>
        <taxon>environmental samples</taxon>
    </lineage>
</organism>
<dbReference type="InterPro" id="IPR005467">
    <property type="entry name" value="His_kinase_dom"/>
</dbReference>
<keyword evidence="6" id="KW-0902">Two-component regulatory system</keyword>
<sequence>MIRQLQKRFIRIAVISLTMAMVLVVAIVNIANWVSVRNELFGTLNLLDENETEMEQIAEAKEDRPDLPESEDNRKNRFPGPSRHFRNMMAESNWFSAMVSETGEVERVLLARIENLEEGTARELIRQIVADGRTEGFLQDYLFRITTWRNGNREVMVLNCETRLATVRTLILISAIACAGGILLAMMLVMLFSRKAIQPTIRNMEQQKQFITNASHELKTPLTVISTNMELLEMENEGNPWVRSTQNQAAVMRRLVDELVYLSRMEEEHPTLEFESLDPGELLKETAEPFAAMAEYNGLEMTVIAEKNLQMNGDRASIQRLISTLCDNAVKYASAGPICAEIRGEGKNIILQLSNPVEEPLTKQQCEQLFNRFYRVDPSRNKEKRSGFGIGLAIAAAIAEKHGGRIAAAMEENRLVITCQMPKEKQ</sequence>
<dbReference type="Pfam" id="PF02518">
    <property type="entry name" value="HATPase_c"/>
    <property type="match status" value="1"/>
</dbReference>
<keyword evidence="4" id="KW-0808">Transferase</keyword>
<evidence type="ECO:0000256" key="4">
    <source>
        <dbReference type="ARBA" id="ARBA00022679"/>
    </source>
</evidence>
<dbReference type="PRINTS" id="PR00344">
    <property type="entry name" value="BCTRLSENSOR"/>
</dbReference>
<dbReference type="SUPFAM" id="SSF55874">
    <property type="entry name" value="ATPase domain of HSP90 chaperone/DNA topoisomerase II/histidine kinase"/>
    <property type="match status" value="1"/>
</dbReference>
<evidence type="ECO:0000256" key="3">
    <source>
        <dbReference type="ARBA" id="ARBA00022553"/>
    </source>
</evidence>
<dbReference type="InterPro" id="IPR036890">
    <property type="entry name" value="HATPase_C_sf"/>
</dbReference>
<dbReference type="InterPro" id="IPR003594">
    <property type="entry name" value="HATPase_dom"/>
</dbReference>
<evidence type="ECO:0000259" key="9">
    <source>
        <dbReference type="PROSITE" id="PS50109"/>
    </source>
</evidence>
<feature type="domain" description="Histidine kinase" evidence="9">
    <location>
        <begin position="213"/>
        <end position="425"/>
    </location>
</feature>
<dbReference type="Gene3D" id="1.10.287.130">
    <property type="match status" value="1"/>
</dbReference>
<feature type="transmembrane region" description="Helical" evidence="8">
    <location>
        <begin position="171"/>
        <end position="192"/>
    </location>
</feature>
<dbReference type="Pfam" id="PF00512">
    <property type="entry name" value="HisKA"/>
    <property type="match status" value="1"/>
</dbReference>
<accession>W0FJQ9</accession>
<dbReference type="PROSITE" id="PS50109">
    <property type="entry name" value="HIS_KIN"/>
    <property type="match status" value="1"/>
</dbReference>
<dbReference type="InterPro" id="IPR003661">
    <property type="entry name" value="HisK_dim/P_dom"/>
</dbReference>
<comment type="catalytic activity">
    <reaction evidence="1">
        <text>ATP + protein L-histidine = ADP + protein N-phospho-L-histidine.</text>
        <dbReference type="EC" id="2.7.13.3"/>
    </reaction>
</comment>
<dbReference type="InterPro" id="IPR036097">
    <property type="entry name" value="HisK_dim/P_sf"/>
</dbReference>
<dbReference type="GO" id="GO:0004721">
    <property type="term" value="F:phosphoprotein phosphatase activity"/>
    <property type="evidence" value="ECO:0007669"/>
    <property type="project" value="TreeGrafter"/>
</dbReference>
<dbReference type="InterPro" id="IPR050351">
    <property type="entry name" value="BphY/WalK/GraS-like"/>
</dbReference>